<sequence>MGATTTARLPESWAFVNWELLETDWMDVDEVPDWMDVDEVLDLMDVDELQVTVVVVNVVRVAYNVSFRRRIVVPQRRLAAEEKTLEKENRVSGHREIVNPATIPQLDGESCTICLEDLINNDHDDIARLPCSHYFHYGCAVKWLEDHPSCPLCRKKLPR</sequence>
<organism evidence="8 9">
    <name type="scientific">Turnera subulata</name>
    <dbReference type="NCBI Taxonomy" id="218843"/>
    <lineage>
        <taxon>Eukaryota</taxon>
        <taxon>Viridiplantae</taxon>
        <taxon>Streptophyta</taxon>
        <taxon>Embryophyta</taxon>
        <taxon>Tracheophyta</taxon>
        <taxon>Spermatophyta</taxon>
        <taxon>Magnoliopsida</taxon>
        <taxon>eudicotyledons</taxon>
        <taxon>Gunneridae</taxon>
        <taxon>Pentapetalae</taxon>
        <taxon>rosids</taxon>
        <taxon>fabids</taxon>
        <taxon>Malpighiales</taxon>
        <taxon>Passifloraceae</taxon>
        <taxon>Turnera</taxon>
    </lineage>
</organism>
<evidence type="ECO:0000256" key="3">
    <source>
        <dbReference type="ARBA" id="ARBA00022723"/>
    </source>
</evidence>
<gene>
    <name evidence="8" type="ORF">Tsubulata_033937</name>
</gene>
<evidence type="ECO:0000259" key="7">
    <source>
        <dbReference type="PROSITE" id="PS50089"/>
    </source>
</evidence>
<dbReference type="InterPro" id="IPR013083">
    <property type="entry name" value="Znf_RING/FYVE/PHD"/>
</dbReference>
<evidence type="ECO:0000313" key="9">
    <source>
        <dbReference type="Proteomes" id="UP001141552"/>
    </source>
</evidence>
<proteinExistence type="predicted"/>
<dbReference type="EC" id="2.3.2.27" evidence="2"/>
<dbReference type="Pfam" id="PF13639">
    <property type="entry name" value="zf-RING_2"/>
    <property type="match status" value="1"/>
</dbReference>
<dbReference type="PANTHER" id="PTHR15710">
    <property type="entry name" value="E3 UBIQUITIN-PROTEIN LIGASE PRAJA"/>
    <property type="match status" value="1"/>
</dbReference>
<protein>
    <recommendedName>
        <fullName evidence="2">RING-type E3 ubiquitin transferase</fullName>
        <ecNumber evidence="2">2.3.2.27</ecNumber>
    </recommendedName>
</protein>
<dbReference type="Gene3D" id="3.30.40.10">
    <property type="entry name" value="Zinc/RING finger domain, C3HC4 (zinc finger)"/>
    <property type="match status" value="1"/>
</dbReference>
<evidence type="ECO:0000256" key="4">
    <source>
        <dbReference type="ARBA" id="ARBA00022771"/>
    </source>
</evidence>
<dbReference type="GO" id="GO:0005737">
    <property type="term" value="C:cytoplasm"/>
    <property type="evidence" value="ECO:0007669"/>
    <property type="project" value="TreeGrafter"/>
</dbReference>
<name>A0A9Q0JHR0_9ROSI</name>
<dbReference type="GO" id="GO:0016567">
    <property type="term" value="P:protein ubiquitination"/>
    <property type="evidence" value="ECO:0007669"/>
    <property type="project" value="TreeGrafter"/>
</dbReference>
<evidence type="ECO:0000256" key="2">
    <source>
        <dbReference type="ARBA" id="ARBA00012483"/>
    </source>
</evidence>
<dbReference type="EMBL" id="JAKUCV010002590">
    <property type="protein sequence ID" value="KAJ4842114.1"/>
    <property type="molecule type" value="Genomic_DNA"/>
</dbReference>
<dbReference type="OrthoDB" id="1149625at2759"/>
<evidence type="ECO:0000256" key="5">
    <source>
        <dbReference type="ARBA" id="ARBA00022833"/>
    </source>
</evidence>
<keyword evidence="4 6" id="KW-0863">Zinc-finger</keyword>
<dbReference type="SMART" id="SM00184">
    <property type="entry name" value="RING"/>
    <property type="match status" value="1"/>
</dbReference>
<reference evidence="8" key="1">
    <citation type="submission" date="2022-02" db="EMBL/GenBank/DDBJ databases">
        <authorList>
            <person name="Henning P.M."/>
            <person name="McCubbin A.G."/>
            <person name="Shore J.S."/>
        </authorList>
    </citation>
    <scope>NUCLEOTIDE SEQUENCE</scope>
    <source>
        <strain evidence="8">F60SS</strain>
        <tissue evidence="8">Leaves</tissue>
    </source>
</reference>
<dbReference type="GO" id="GO:0061630">
    <property type="term" value="F:ubiquitin protein ligase activity"/>
    <property type="evidence" value="ECO:0007669"/>
    <property type="project" value="UniProtKB-EC"/>
</dbReference>
<keyword evidence="5" id="KW-0862">Zinc</keyword>
<evidence type="ECO:0000313" key="8">
    <source>
        <dbReference type="EMBL" id="KAJ4842114.1"/>
    </source>
</evidence>
<dbReference type="GO" id="GO:0008270">
    <property type="term" value="F:zinc ion binding"/>
    <property type="evidence" value="ECO:0007669"/>
    <property type="project" value="UniProtKB-KW"/>
</dbReference>
<comment type="catalytic activity">
    <reaction evidence="1">
        <text>S-ubiquitinyl-[E2 ubiquitin-conjugating enzyme]-L-cysteine + [acceptor protein]-L-lysine = [E2 ubiquitin-conjugating enzyme]-L-cysteine + N(6)-ubiquitinyl-[acceptor protein]-L-lysine.</text>
        <dbReference type="EC" id="2.3.2.27"/>
    </reaction>
</comment>
<evidence type="ECO:0000256" key="1">
    <source>
        <dbReference type="ARBA" id="ARBA00000900"/>
    </source>
</evidence>
<dbReference type="PANTHER" id="PTHR15710:SF243">
    <property type="entry name" value="E3 UBIQUITIN-PROTEIN LIGASE PRAJA-2 ISOFORM X1"/>
    <property type="match status" value="1"/>
</dbReference>
<dbReference type="InterPro" id="IPR001841">
    <property type="entry name" value="Znf_RING"/>
</dbReference>
<keyword evidence="3" id="KW-0479">Metal-binding</keyword>
<comment type="caution">
    <text evidence="8">The sequence shown here is derived from an EMBL/GenBank/DDBJ whole genome shotgun (WGS) entry which is preliminary data.</text>
</comment>
<accession>A0A9Q0JHR0</accession>
<keyword evidence="9" id="KW-1185">Reference proteome</keyword>
<dbReference type="SUPFAM" id="SSF57850">
    <property type="entry name" value="RING/U-box"/>
    <property type="match status" value="1"/>
</dbReference>
<dbReference type="CDD" id="cd16454">
    <property type="entry name" value="RING-H2_PA-TM-RING"/>
    <property type="match status" value="1"/>
</dbReference>
<evidence type="ECO:0000256" key="6">
    <source>
        <dbReference type="PROSITE-ProRule" id="PRU00175"/>
    </source>
</evidence>
<reference evidence="8" key="2">
    <citation type="journal article" date="2023" name="Plants (Basel)">
        <title>Annotation of the Turnera subulata (Passifloraceae) Draft Genome Reveals the S-Locus Evolved after the Divergence of Turneroideae from Passifloroideae in a Stepwise Manner.</title>
        <authorList>
            <person name="Henning P.M."/>
            <person name="Roalson E.H."/>
            <person name="Mir W."/>
            <person name="McCubbin A.G."/>
            <person name="Shore J.S."/>
        </authorList>
    </citation>
    <scope>NUCLEOTIDE SEQUENCE</scope>
    <source>
        <strain evidence="8">F60SS</strain>
    </source>
</reference>
<feature type="domain" description="RING-type" evidence="7">
    <location>
        <begin position="111"/>
        <end position="154"/>
    </location>
</feature>
<dbReference type="Proteomes" id="UP001141552">
    <property type="component" value="Unassembled WGS sequence"/>
</dbReference>
<dbReference type="AlphaFoldDB" id="A0A9Q0JHR0"/>
<dbReference type="PROSITE" id="PS50089">
    <property type="entry name" value="ZF_RING_2"/>
    <property type="match status" value="1"/>
</dbReference>